<evidence type="ECO:0000256" key="8">
    <source>
        <dbReference type="ARBA" id="ARBA00023012"/>
    </source>
</evidence>
<protein>
    <recommendedName>
        <fullName evidence="2">histidine kinase</fullName>
        <ecNumber evidence="2">2.7.13.3</ecNumber>
    </recommendedName>
</protein>
<dbReference type="Gene3D" id="3.30.565.10">
    <property type="entry name" value="Histidine kinase-like ATPase, C-terminal domain"/>
    <property type="match status" value="1"/>
</dbReference>
<dbReference type="SMART" id="SM00388">
    <property type="entry name" value="HisKA"/>
    <property type="match status" value="1"/>
</dbReference>
<dbReference type="EMBL" id="NRSJ01000017">
    <property type="protein sequence ID" value="MBK1704983.1"/>
    <property type="molecule type" value="Genomic_DNA"/>
</dbReference>
<evidence type="ECO:0000259" key="10">
    <source>
        <dbReference type="PROSITE" id="PS50109"/>
    </source>
</evidence>
<keyword evidence="6" id="KW-0418">Kinase</keyword>
<dbReference type="InterPro" id="IPR003594">
    <property type="entry name" value="HATPase_dom"/>
</dbReference>
<comment type="caution">
    <text evidence="11">The sequence shown here is derived from an EMBL/GenBank/DDBJ whole genome shotgun (WGS) entry which is preliminary data.</text>
</comment>
<dbReference type="Proteomes" id="UP001296776">
    <property type="component" value="Unassembled WGS sequence"/>
</dbReference>
<evidence type="ECO:0000256" key="6">
    <source>
        <dbReference type="ARBA" id="ARBA00022777"/>
    </source>
</evidence>
<dbReference type="CDD" id="cd00082">
    <property type="entry name" value="HisKA"/>
    <property type="match status" value="1"/>
</dbReference>
<evidence type="ECO:0000256" key="5">
    <source>
        <dbReference type="ARBA" id="ARBA00022741"/>
    </source>
</evidence>
<keyword evidence="4" id="KW-0808">Transferase</keyword>
<dbReference type="SMART" id="SM00387">
    <property type="entry name" value="HATPase_c"/>
    <property type="match status" value="1"/>
</dbReference>
<dbReference type="SUPFAM" id="SSF47384">
    <property type="entry name" value="Homodimeric domain of signal transducing histidine kinase"/>
    <property type="match status" value="1"/>
</dbReference>
<dbReference type="Pfam" id="PF02518">
    <property type="entry name" value="HATPase_c"/>
    <property type="match status" value="1"/>
</dbReference>
<feature type="domain" description="Histidine kinase" evidence="10">
    <location>
        <begin position="56"/>
        <end position="271"/>
    </location>
</feature>
<accession>A0AAJ0U4I8</accession>
<proteinExistence type="predicted"/>
<organism evidence="11 12">
    <name type="scientific">Halochromatium glycolicum</name>
    <dbReference type="NCBI Taxonomy" id="85075"/>
    <lineage>
        <taxon>Bacteria</taxon>
        <taxon>Pseudomonadati</taxon>
        <taxon>Pseudomonadota</taxon>
        <taxon>Gammaproteobacteria</taxon>
        <taxon>Chromatiales</taxon>
        <taxon>Chromatiaceae</taxon>
        <taxon>Halochromatium</taxon>
    </lineage>
</organism>
<dbReference type="GO" id="GO:0000155">
    <property type="term" value="F:phosphorelay sensor kinase activity"/>
    <property type="evidence" value="ECO:0007669"/>
    <property type="project" value="InterPro"/>
</dbReference>
<evidence type="ECO:0000313" key="11">
    <source>
        <dbReference type="EMBL" id="MBK1704983.1"/>
    </source>
</evidence>
<dbReference type="SUPFAM" id="SSF55874">
    <property type="entry name" value="ATPase domain of HSP90 chaperone/DNA topoisomerase II/histidine kinase"/>
    <property type="match status" value="1"/>
</dbReference>
<reference evidence="11" key="1">
    <citation type="submission" date="2017-08" db="EMBL/GenBank/DDBJ databases">
        <authorList>
            <person name="Imhoff J.F."/>
            <person name="Rahn T."/>
            <person name="Kuenzel S."/>
            <person name="Neulinger S.C."/>
        </authorList>
    </citation>
    <scope>NUCLEOTIDE SEQUENCE</scope>
    <source>
        <strain evidence="11">DSM 11080</strain>
    </source>
</reference>
<feature type="region of interest" description="Disordered" evidence="9">
    <location>
        <begin position="286"/>
        <end position="310"/>
    </location>
</feature>
<evidence type="ECO:0000313" key="12">
    <source>
        <dbReference type="Proteomes" id="UP001296776"/>
    </source>
</evidence>
<dbReference type="InterPro" id="IPR036890">
    <property type="entry name" value="HATPase_C_sf"/>
</dbReference>
<dbReference type="PROSITE" id="PS50109">
    <property type="entry name" value="HIS_KIN"/>
    <property type="match status" value="1"/>
</dbReference>
<sequence length="310" mass="33765">MAKKQMPQADDQTAQWLDQLADEHSPQELLELLREMRQKQLVQEEKLAAAGELIASVAHEINNPLTIMLGYVELTLQELGPDAWAVRSEVASIVQQIVRIQKVVNNLLRIAGPVRDMGVLDAAAMNGLIRDTIAGVLHQSKEGAVEIALDLRAVQQVRIGRQDLQQIIANLVANASHAVDPSDGRIEIRSRDWPGRGLIISIADNGPGIGDDLANKIFEPFFTTKELGTGTGLGLSVSTALIRRYGGALTLAPRSSSRRGAEFQIWVLAEPVLNEQSSWLSQMLFSNSEPESGEVPHNGADQPGRGVDRD</sequence>
<comment type="catalytic activity">
    <reaction evidence="1">
        <text>ATP + protein L-histidine = ADP + protein N-phospho-L-histidine.</text>
        <dbReference type="EC" id="2.7.13.3"/>
    </reaction>
</comment>
<reference evidence="11" key="2">
    <citation type="journal article" date="2020" name="Microorganisms">
        <title>Osmotic Adaptation and Compatible Solute Biosynthesis of Phototrophic Bacteria as Revealed from Genome Analyses.</title>
        <authorList>
            <person name="Imhoff J.F."/>
            <person name="Rahn T."/>
            <person name="Kunzel S."/>
            <person name="Keller A."/>
            <person name="Neulinger S.C."/>
        </authorList>
    </citation>
    <scope>NUCLEOTIDE SEQUENCE</scope>
    <source>
        <strain evidence="11">DSM 11080</strain>
    </source>
</reference>
<dbReference type="PANTHER" id="PTHR43065:SF10">
    <property type="entry name" value="PEROXIDE STRESS-ACTIVATED HISTIDINE KINASE MAK3"/>
    <property type="match status" value="1"/>
</dbReference>
<dbReference type="Pfam" id="PF00512">
    <property type="entry name" value="HisKA"/>
    <property type="match status" value="1"/>
</dbReference>
<dbReference type="GO" id="GO:0005524">
    <property type="term" value="F:ATP binding"/>
    <property type="evidence" value="ECO:0007669"/>
    <property type="project" value="UniProtKB-KW"/>
</dbReference>
<dbReference type="PRINTS" id="PR00344">
    <property type="entry name" value="BCTRLSENSOR"/>
</dbReference>
<name>A0AAJ0U4I8_9GAMM</name>
<evidence type="ECO:0000256" key="3">
    <source>
        <dbReference type="ARBA" id="ARBA00022553"/>
    </source>
</evidence>
<keyword evidence="7" id="KW-0067">ATP-binding</keyword>
<evidence type="ECO:0000256" key="9">
    <source>
        <dbReference type="SAM" id="MobiDB-lite"/>
    </source>
</evidence>
<evidence type="ECO:0000256" key="4">
    <source>
        <dbReference type="ARBA" id="ARBA00022679"/>
    </source>
</evidence>
<keyword evidence="5" id="KW-0547">Nucleotide-binding</keyword>
<dbReference type="InterPro" id="IPR005467">
    <property type="entry name" value="His_kinase_dom"/>
</dbReference>
<dbReference type="AlphaFoldDB" id="A0AAJ0U4I8"/>
<dbReference type="InterPro" id="IPR004358">
    <property type="entry name" value="Sig_transdc_His_kin-like_C"/>
</dbReference>
<dbReference type="EC" id="2.7.13.3" evidence="2"/>
<dbReference type="InterPro" id="IPR036097">
    <property type="entry name" value="HisK_dim/P_sf"/>
</dbReference>
<evidence type="ECO:0000256" key="2">
    <source>
        <dbReference type="ARBA" id="ARBA00012438"/>
    </source>
</evidence>
<dbReference type="PANTHER" id="PTHR43065">
    <property type="entry name" value="SENSOR HISTIDINE KINASE"/>
    <property type="match status" value="1"/>
</dbReference>
<keyword evidence="8" id="KW-0902">Two-component regulatory system</keyword>
<dbReference type="Gene3D" id="1.10.287.130">
    <property type="match status" value="1"/>
</dbReference>
<keyword evidence="12" id="KW-1185">Reference proteome</keyword>
<dbReference type="RefSeq" id="WP_200346196.1">
    <property type="nucleotide sequence ID" value="NZ_NRSJ01000017.1"/>
</dbReference>
<evidence type="ECO:0000256" key="7">
    <source>
        <dbReference type="ARBA" id="ARBA00022840"/>
    </source>
</evidence>
<keyword evidence="3" id="KW-0597">Phosphoprotein</keyword>
<evidence type="ECO:0000256" key="1">
    <source>
        <dbReference type="ARBA" id="ARBA00000085"/>
    </source>
</evidence>
<dbReference type="InterPro" id="IPR003661">
    <property type="entry name" value="HisK_dim/P_dom"/>
</dbReference>
<gene>
    <name evidence="11" type="ORF">CKO40_10635</name>
</gene>